<evidence type="ECO:0000256" key="6">
    <source>
        <dbReference type="ARBA" id="ARBA00022833"/>
    </source>
</evidence>
<evidence type="ECO:0000256" key="1">
    <source>
        <dbReference type="ARBA" id="ARBA00008429"/>
    </source>
</evidence>
<feature type="binding site" evidence="12">
    <location>
        <position position="603"/>
    </location>
    <ligand>
        <name>Zn(2+)</name>
        <dbReference type="ChEBI" id="CHEBI:29105"/>
    </ligand>
</feature>
<dbReference type="FunFam" id="3.30.930.10:FF:000011">
    <property type="entry name" value="Alanine--tRNA ligase, cytoplasmic"/>
    <property type="match status" value="1"/>
</dbReference>
<comment type="subcellular location">
    <subcellularLocation>
        <location evidence="12">Mitochondrion</location>
    </subcellularLocation>
    <subcellularLocation>
        <location evidence="12">Cytoplasm</location>
    </subcellularLocation>
</comment>
<dbReference type="Gene3D" id="3.30.980.10">
    <property type="entry name" value="Threonyl-trna Synthetase, Chain A, domain 2"/>
    <property type="match status" value="1"/>
</dbReference>
<comment type="caution">
    <text evidence="14">The sequence shown here is derived from an EMBL/GenBank/DDBJ whole genome shotgun (WGS) entry which is preliminary data.</text>
</comment>
<dbReference type="InterPro" id="IPR050058">
    <property type="entry name" value="Ala-tRNA_ligase"/>
</dbReference>
<dbReference type="PRINTS" id="PR00980">
    <property type="entry name" value="TRNASYNTHALA"/>
</dbReference>
<keyword evidence="9 12" id="KW-0648">Protein biosynthesis</keyword>
<dbReference type="PROSITE" id="PS50860">
    <property type="entry name" value="AA_TRNA_LIGASE_II_ALA"/>
    <property type="match status" value="1"/>
</dbReference>
<keyword evidence="7 12" id="KW-0067">ATP-binding</keyword>
<dbReference type="EMBL" id="JARJCW010000035">
    <property type="protein sequence ID" value="KAJ7208058.1"/>
    <property type="molecule type" value="Genomic_DNA"/>
</dbReference>
<keyword evidence="4 12" id="KW-0479">Metal-binding</keyword>
<dbReference type="GO" id="GO:0005524">
    <property type="term" value="F:ATP binding"/>
    <property type="evidence" value="ECO:0007669"/>
    <property type="project" value="UniProtKB-UniRule"/>
</dbReference>
<evidence type="ECO:0000256" key="3">
    <source>
        <dbReference type="ARBA" id="ARBA00022598"/>
    </source>
</evidence>
<dbReference type="FunFam" id="2.40.30.130:FF:000004">
    <property type="entry name" value="Alanine--tRNA ligase"/>
    <property type="match status" value="1"/>
</dbReference>
<comment type="function">
    <text evidence="12">Catalyzes the attachment of alanine to tRNA(Ala) in a two-step reaction: alanine is first activated by ATP to form Ala-AMP and then transferred to the acceptor end of tRNA(Ala). Also edits incorrectly charged tRNA(Ala) via its editing domain.</text>
</comment>
<keyword evidence="10 12" id="KW-0030">Aminoacyl-tRNA synthetase</keyword>
<keyword evidence="6 12" id="KW-0862">Zinc</keyword>
<keyword evidence="5 12" id="KW-0547">Nucleotide-binding</keyword>
<dbReference type="GO" id="GO:0000049">
    <property type="term" value="F:tRNA binding"/>
    <property type="evidence" value="ECO:0007669"/>
    <property type="project" value="UniProtKB-KW"/>
</dbReference>
<comment type="cofactor">
    <cofactor evidence="12">
        <name>Zn(2+)</name>
        <dbReference type="ChEBI" id="CHEBI:29105"/>
    </cofactor>
    <text evidence="12">Binds 1 zinc ion per subunit.</text>
</comment>
<feature type="binding site" evidence="12">
    <location>
        <position position="724"/>
    </location>
    <ligand>
        <name>Zn(2+)</name>
        <dbReference type="ChEBI" id="CHEBI:29105"/>
    </ligand>
</feature>
<evidence type="ECO:0000259" key="13">
    <source>
        <dbReference type="PROSITE" id="PS50860"/>
    </source>
</evidence>
<evidence type="ECO:0000256" key="5">
    <source>
        <dbReference type="ARBA" id="ARBA00022741"/>
    </source>
</evidence>
<dbReference type="SUPFAM" id="SSF50447">
    <property type="entry name" value="Translation proteins"/>
    <property type="match status" value="1"/>
</dbReference>
<dbReference type="Gene3D" id="2.40.30.130">
    <property type="match status" value="1"/>
</dbReference>
<evidence type="ECO:0000256" key="11">
    <source>
        <dbReference type="ARBA" id="ARBA00048300"/>
    </source>
</evidence>
<dbReference type="SUPFAM" id="SSF55681">
    <property type="entry name" value="Class II aaRS and biotin synthetases"/>
    <property type="match status" value="1"/>
</dbReference>
<dbReference type="GO" id="GO:0004813">
    <property type="term" value="F:alanine-tRNA ligase activity"/>
    <property type="evidence" value="ECO:0007669"/>
    <property type="project" value="UniProtKB-UniRule"/>
</dbReference>
<dbReference type="SUPFAM" id="SSF55186">
    <property type="entry name" value="ThrRS/AlaRS common domain"/>
    <property type="match status" value="1"/>
</dbReference>
<evidence type="ECO:0000313" key="15">
    <source>
        <dbReference type="Proteomes" id="UP001219525"/>
    </source>
</evidence>
<name>A0AAD6YBX8_9AGAR</name>
<dbReference type="EC" id="6.1.1.7" evidence="12"/>
<dbReference type="InterPro" id="IPR018164">
    <property type="entry name" value="Ala-tRNA-synth_IIc_N"/>
</dbReference>
<evidence type="ECO:0000256" key="10">
    <source>
        <dbReference type="ARBA" id="ARBA00023146"/>
    </source>
</evidence>
<dbReference type="InterPro" id="IPR023033">
    <property type="entry name" value="Ala_tRNA_ligase_euk/bac"/>
</dbReference>
<dbReference type="AlphaFoldDB" id="A0AAD6YBX8"/>
<dbReference type="Gene3D" id="3.30.930.10">
    <property type="entry name" value="Bira Bifunctional Protein, Domain 2"/>
    <property type="match status" value="1"/>
</dbReference>
<keyword evidence="12" id="KW-0496">Mitochondrion</keyword>
<dbReference type="InterPro" id="IPR009000">
    <property type="entry name" value="Transl_B-barrel_sf"/>
</dbReference>
<comment type="domain">
    <text evidence="12">Consists of three domains; the N-terminal catalytic domain, the editing domain and the C-terminal C-Ala domain. The editing domain removes incorrectly charged amino acids, while the C-Ala domain, along with tRNA(Ala), serves as a bridge to cooperatively bring together the editing and aminoacylation centers thus stimulating deacylation of misacylated tRNAs.</text>
</comment>
<dbReference type="HAMAP" id="MF_00036_B">
    <property type="entry name" value="Ala_tRNA_synth_B"/>
    <property type="match status" value="1"/>
</dbReference>
<gene>
    <name evidence="12" type="primary">ALA1</name>
    <name evidence="14" type="ORF">GGX14DRAFT_455360</name>
</gene>
<keyword evidence="8 12" id="KW-0694">RNA-binding</keyword>
<dbReference type="PANTHER" id="PTHR11777">
    <property type="entry name" value="ALANYL-TRNA SYNTHETASE"/>
    <property type="match status" value="1"/>
</dbReference>
<dbReference type="SUPFAM" id="SSF101353">
    <property type="entry name" value="Putative anticodon-binding domain of alanyl-tRNA synthetase (AlaRS)"/>
    <property type="match status" value="1"/>
</dbReference>
<dbReference type="GO" id="GO:0002161">
    <property type="term" value="F:aminoacyl-tRNA deacylase activity"/>
    <property type="evidence" value="ECO:0007669"/>
    <property type="project" value="TreeGrafter"/>
</dbReference>
<keyword evidence="12" id="KW-0963">Cytoplasm</keyword>
<accession>A0AAD6YBX8</accession>
<dbReference type="InterPro" id="IPR018165">
    <property type="entry name" value="Ala-tRNA-synth_IIc_core"/>
</dbReference>
<comment type="subunit">
    <text evidence="12">Monomer.</text>
</comment>
<comment type="catalytic activity">
    <reaction evidence="11 12">
        <text>tRNA(Ala) + L-alanine + ATP = L-alanyl-tRNA(Ala) + AMP + diphosphate</text>
        <dbReference type="Rhea" id="RHEA:12540"/>
        <dbReference type="Rhea" id="RHEA-COMP:9657"/>
        <dbReference type="Rhea" id="RHEA-COMP:9923"/>
        <dbReference type="ChEBI" id="CHEBI:30616"/>
        <dbReference type="ChEBI" id="CHEBI:33019"/>
        <dbReference type="ChEBI" id="CHEBI:57972"/>
        <dbReference type="ChEBI" id="CHEBI:78442"/>
        <dbReference type="ChEBI" id="CHEBI:78497"/>
        <dbReference type="ChEBI" id="CHEBI:456215"/>
        <dbReference type="EC" id="6.1.1.7"/>
    </reaction>
</comment>
<dbReference type="InterPro" id="IPR002318">
    <property type="entry name" value="Ala-tRNA-lgiase_IIc"/>
</dbReference>
<dbReference type="InterPro" id="IPR018163">
    <property type="entry name" value="Thr/Ala-tRNA-synth_IIc_edit"/>
</dbReference>
<organism evidence="14 15">
    <name type="scientific">Mycena pura</name>
    <dbReference type="NCBI Taxonomy" id="153505"/>
    <lineage>
        <taxon>Eukaryota</taxon>
        <taxon>Fungi</taxon>
        <taxon>Dikarya</taxon>
        <taxon>Basidiomycota</taxon>
        <taxon>Agaricomycotina</taxon>
        <taxon>Agaricomycetes</taxon>
        <taxon>Agaricomycetidae</taxon>
        <taxon>Agaricales</taxon>
        <taxon>Marasmiineae</taxon>
        <taxon>Mycenaceae</taxon>
        <taxon>Mycena</taxon>
    </lineage>
</organism>
<dbReference type="FunFam" id="3.30.980.10:FF:000004">
    <property type="entry name" value="Alanine--tRNA ligase, cytoplasmic"/>
    <property type="match status" value="1"/>
</dbReference>
<reference evidence="14" key="1">
    <citation type="submission" date="2023-03" db="EMBL/GenBank/DDBJ databases">
        <title>Massive genome expansion in bonnet fungi (Mycena s.s.) driven by repeated elements and novel gene families across ecological guilds.</title>
        <authorList>
            <consortium name="Lawrence Berkeley National Laboratory"/>
            <person name="Harder C.B."/>
            <person name="Miyauchi S."/>
            <person name="Viragh M."/>
            <person name="Kuo A."/>
            <person name="Thoen E."/>
            <person name="Andreopoulos B."/>
            <person name="Lu D."/>
            <person name="Skrede I."/>
            <person name="Drula E."/>
            <person name="Henrissat B."/>
            <person name="Morin E."/>
            <person name="Kohler A."/>
            <person name="Barry K."/>
            <person name="LaButti K."/>
            <person name="Morin E."/>
            <person name="Salamov A."/>
            <person name="Lipzen A."/>
            <person name="Mereny Z."/>
            <person name="Hegedus B."/>
            <person name="Baldrian P."/>
            <person name="Stursova M."/>
            <person name="Weitz H."/>
            <person name="Taylor A."/>
            <person name="Grigoriev I.V."/>
            <person name="Nagy L.G."/>
            <person name="Martin F."/>
            <person name="Kauserud H."/>
        </authorList>
    </citation>
    <scope>NUCLEOTIDE SEQUENCE</scope>
    <source>
        <strain evidence="14">9144</strain>
    </source>
</reference>
<keyword evidence="2 12" id="KW-0820">tRNA-binding</keyword>
<feature type="domain" description="Alanyl-transfer RNA synthetases family profile" evidence="13">
    <location>
        <begin position="7"/>
        <end position="763"/>
    </location>
</feature>
<dbReference type="PANTHER" id="PTHR11777:SF9">
    <property type="entry name" value="ALANINE--TRNA LIGASE, CYTOPLASMIC"/>
    <property type="match status" value="1"/>
</dbReference>
<protein>
    <recommendedName>
        <fullName evidence="12">Alanine--tRNA ligase</fullName>
        <ecNumber evidence="12">6.1.1.7</ecNumber>
    </recommendedName>
    <alternativeName>
        <fullName evidence="12">Alanyl-tRNA synthetase</fullName>
        <shortName evidence="12">AlaRS</shortName>
    </alternativeName>
</protein>
<dbReference type="SMART" id="SM00863">
    <property type="entry name" value="tRNA_SAD"/>
    <property type="match status" value="1"/>
</dbReference>
<dbReference type="InterPro" id="IPR018162">
    <property type="entry name" value="Ala-tRNA-ligase_IIc_anticod-bd"/>
</dbReference>
<dbReference type="Pfam" id="PF01411">
    <property type="entry name" value="tRNA-synt_2c"/>
    <property type="match status" value="1"/>
</dbReference>
<sequence length="954" mass="105622">MPQEGPWTSDRIRTEFFNYFRSKNHTFIPSSPTIPLNDSSLLFTNAGMNQFKPIFLGTVDPHSEHAPLKRAFNSQKCVRAGGKHNDLDIIGKSPCHHTFFEMLGNWSFGNYFKKESIAQSWEVLTTVYKLPKDRIYATYFEGDVENGLKPDLEAKQHWLDQGMAEDHIVPGNSKDNFWEMGKTGPCGPSSEIFFDCVGDRNAAHLVNGDDSSVIEIWNNVFIQFNREVDGSLRPLPTKHIDTGLGFERLVYVLQNKRSTYDTDLFTPILTRIQQVTGARPYQGRFRDDDGDGIDTAYRVIADHVRTLTFVLSDGGIPGSVGSGYVIRHILRRGSLTARNKFGVNIGSFFSSLVPAVVESLGHVYHEIKHKTKEIEEILNNEEQAFSQVLEKGEKIFQQVASRAVCEGATQLSGQDVWRLYDTFGFPVDLTRFMAEDMGLGINEEEYQAAKSRSRDNPVLSTPGSTGNALSVHDIAYLREQCKVGTTDDSSKYDAPTINANVEAIICDSRFVESTSEIPLGTTFGIVLNRTNFFAESGGQIYDTGTISVGEHCRFEVEKVHSYGGYILHVGCFTKGNLNIGSTVVCSWTPARRAALCNNHTATHIVNLAIRGVIAKQSEQKGSLVVPERLRLRFDFQHDGPLTVAELSAIEARSQGMISQDVAVLSAVIGLKQALNIPGVRAVFGETYPDPVRVVAIGKDVEEILADIDNQEWRKISVELCGGTHVARTGKIGGFIITEESGVARGIRRIVAVTGSEASKATNTGMVLDVRLSALEIEGAVTTSLSELKTLTSEVTKATISVMKKTDLQKRLAVLRKLLQKKQKDGKNEYIRKGVRIIHDYFERNPESEGYIGVLDVNENPKVLREIISRCELLHKALYLFSVDEAGGKVVHANFVPSILRNRGHGLVAKDWMERVTLVLGGANWGDKESAQGIGLKPDDLIYAVDSAKQHAQCK</sequence>
<dbReference type="InterPro" id="IPR045864">
    <property type="entry name" value="aa-tRNA-synth_II/BPL/LPL"/>
</dbReference>
<dbReference type="InterPro" id="IPR012947">
    <property type="entry name" value="tRNA_SAD"/>
</dbReference>
<evidence type="ECO:0000256" key="2">
    <source>
        <dbReference type="ARBA" id="ARBA00022555"/>
    </source>
</evidence>
<dbReference type="Pfam" id="PF07973">
    <property type="entry name" value="tRNA_SAD"/>
    <property type="match status" value="1"/>
</dbReference>
<dbReference type="GO" id="GO:0005739">
    <property type="term" value="C:mitochondrion"/>
    <property type="evidence" value="ECO:0007669"/>
    <property type="project" value="UniProtKB-SubCell"/>
</dbReference>
<keyword evidence="15" id="KW-1185">Reference proteome</keyword>
<evidence type="ECO:0000313" key="14">
    <source>
        <dbReference type="EMBL" id="KAJ7208058.1"/>
    </source>
</evidence>
<feature type="binding site" evidence="12">
    <location>
        <position position="599"/>
    </location>
    <ligand>
        <name>Zn(2+)</name>
        <dbReference type="ChEBI" id="CHEBI:29105"/>
    </ligand>
</feature>
<proteinExistence type="inferred from homology"/>
<feature type="binding site" evidence="12">
    <location>
        <position position="720"/>
    </location>
    <ligand>
        <name>Zn(2+)</name>
        <dbReference type="ChEBI" id="CHEBI:29105"/>
    </ligand>
</feature>
<dbReference type="GO" id="GO:0070143">
    <property type="term" value="P:mitochondrial alanyl-tRNA aminoacylation"/>
    <property type="evidence" value="ECO:0007669"/>
    <property type="project" value="UniProtKB-UniRule"/>
</dbReference>
<keyword evidence="3 12" id="KW-0436">Ligase</keyword>
<dbReference type="GO" id="GO:0008270">
    <property type="term" value="F:zinc ion binding"/>
    <property type="evidence" value="ECO:0007669"/>
    <property type="project" value="UniProtKB-UniRule"/>
</dbReference>
<dbReference type="Proteomes" id="UP001219525">
    <property type="component" value="Unassembled WGS sequence"/>
</dbReference>
<evidence type="ECO:0000256" key="4">
    <source>
        <dbReference type="ARBA" id="ARBA00022723"/>
    </source>
</evidence>
<evidence type="ECO:0000256" key="12">
    <source>
        <dbReference type="HAMAP-Rule" id="MF_03133"/>
    </source>
</evidence>
<comment type="similarity">
    <text evidence="1">Belongs to the class-II aminoacyl-tRNA synthetase family. Alax-L subfamily.</text>
</comment>
<dbReference type="NCBIfam" id="TIGR00344">
    <property type="entry name" value="alaS"/>
    <property type="match status" value="1"/>
</dbReference>
<dbReference type="CDD" id="cd00673">
    <property type="entry name" value="AlaRS_core"/>
    <property type="match status" value="1"/>
</dbReference>
<evidence type="ECO:0000256" key="8">
    <source>
        <dbReference type="ARBA" id="ARBA00022884"/>
    </source>
</evidence>
<evidence type="ECO:0000256" key="9">
    <source>
        <dbReference type="ARBA" id="ARBA00022917"/>
    </source>
</evidence>
<evidence type="ECO:0000256" key="7">
    <source>
        <dbReference type="ARBA" id="ARBA00022840"/>
    </source>
</evidence>